<dbReference type="InterPro" id="IPR017930">
    <property type="entry name" value="Myb_dom"/>
</dbReference>
<evidence type="ECO:0000259" key="8">
    <source>
        <dbReference type="PROSITE" id="PS51294"/>
    </source>
</evidence>
<reference evidence="9" key="1">
    <citation type="submission" date="2021-06" db="EMBL/GenBank/DDBJ databases">
        <authorList>
            <person name="Kallberg Y."/>
            <person name="Tangrot J."/>
            <person name="Rosling A."/>
        </authorList>
    </citation>
    <scope>NUCLEOTIDE SEQUENCE</scope>
    <source>
        <strain evidence="9">MT106</strain>
    </source>
</reference>
<dbReference type="Proteomes" id="UP000789831">
    <property type="component" value="Unassembled WGS sequence"/>
</dbReference>
<comment type="caution">
    <text evidence="9">The sequence shown here is derived from an EMBL/GenBank/DDBJ whole genome shotgun (WGS) entry which is preliminary data.</text>
</comment>
<feature type="compositionally biased region" description="Basic and acidic residues" evidence="5">
    <location>
        <begin position="44"/>
        <end position="57"/>
    </location>
</feature>
<dbReference type="EMBL" id="CAJVPL010000530">
    <property type="protein sequence ID" value="CAG8506820.1"/>
    <property type="molecule type" value="Genomic_DNA"/>
</dbReference>
<keyword evidence="3" id="KW-0804">Transcription</keyword>
<feature type="domain" description="Myb-like" evidence="6">
    <location>
        <begin position="346"/>
        <end position="396"/>
    </location>
</feature>
<dbReference type="PANTHER" id="PTHR46621:SF1">
    <property type="entry name" value="SNRNA-ACTIVATING PROTEIN COMPLEX SUBUNIT 4"/>
    <property type="match status" value="1"/>
</dbReference>
<dbReference type="SMART" id="SM00717">
    <property type="entry name" value="SANT"/>
    <property type="match status" value="6"/>
</dbReference>
<feature type="domain" description="Myb-like" evidence="6">
    <location>
        <begin position="293"/>
        <end position="331"/>
    </location>
</feature>
<dbReference type="OrthoDB" id="2143914at2759"/>
<keyword evidence="10" id="KW-1185">Reference proteome</keyword>
<dbReference type="AlphaFoldDB" id="A0A9N8ZTP4"/>
<dbReference type="GO" id="GO:0019185">
    <property type="term" value="C:snRNA-activating protein complex"/>
    <property type="evidence" value="ECO:0007669"/>
    <property type="project" value="TreeGrafter"/>
</dbReference>
<feature type="domain" description="HTH myb-type" evidence="8">
    <location>
        <begin position="134"/>
        <end position="190"/>
    </location>
</feature>
<feature type="domain" description="SANT" evidence="7">
    <location>
        <begin position="353"/>
        <end position="388"/>
    </location>
</feature>
<evidence type="ECO:0000256" key="3">
    <source>
        <dbReference type="ARBA" id="ARBA00023163"/>
    </source>
</evidence>
<feature type="domain" description="Myb-like" evidence="6">
    <location>
        <begin position="201"/>
        <end position="244"/>
    </location>
</feature>
<protein>
    <submittedName>
        <fullName evidence="9">431_t:CDS:1</fullName>
    </submittedName>
</protein>
<dbReference type="Gene3D" id="1.10.10.60">
    <property type="entry name" value="Homeodomain-like"/>
    <property type="match status" value="6"/>
</dbReference>
<dbReference type="GO" id="GO:0042795">
    <property type="term" value="P:snRNA transcription by RNA polymerase II"/>
    <property type="evidence" value="ECO:0007669"/>
    <property type="project" value="TreeGrafter"/>
</dbReference>
<evidence type="ECO:0000256" key="2">
    <source>
        <dbReference type="ARBA" id="ARBA00023125"/>
    </source>
</evidence>
<dbReference type="InterPro" id="IPR009057">
    <property type="entry name" value="Homeodomain-like_sf"/>
</dbReference>
<feature type="domain" description="HTH myb-type" evidence="8">
    <location>
        <begin position="346"/>
        <end position="400"/>
    </location>
</feature>
<feature type="domain" description="HTH myb-type" evidence="8">
    <location>
        <begin position="67"/>
        <end position="116"/>
    </location>
</feature>
<dbReference type="CDD" id="cd00167">
    <property type="entry name" value="SANT"/>
    <property type="match status" value="6"/>
</dbReference>
<evidence type="ECO:0000259" key="6">
    <source>
        <dbReference type="PROSITE" id="PS50090"/>
    </source>
</evidence>
<proteinExistence type="predicted"/>
<feature type="region of interest" description="Disordered" evidence="5">
    <location>
        <begin position="44"/>
        <end position="68"/>
    </location>
</feature>
<dbReference type="InterPro" id="IPR001005">
    <property type="entry name" value="SANT/Myb"/>
</dbReference>
<evidence type="ECO:0000256" key="4">
    <source>
        <dbReference type="ARBA" id="ARBA00023242"/>
    </source>
</evidence>
<dbReference type="GO" id="GO:0001006">
    <property type="term" value="F:RNA polymerase III type 3 promoter sequence-specific DNA binding"/>
    <property type="evidence" value="ECO:0007669"/>
    <property type="project" value="TreeGrafter"/>
</dbReference>
<accession>A0A9N8ZTP4</accession>
<dbReference type="InterPro" id="IPR051575">
    <property type="entry name" value="Myb-like_DNA-bd"/>
</dbReference>
<dbReference type="PROSITE" id="PS50090">
    <property type="entry name" value="MYB_LIKE"/>
    <property type="match status" value="6"/>
</dbReference>
<dbReference type="PROSITE" id="PS51293">
    <property type="entry name" value="SANT"/>
    <property type="match status" value="1"/>
</dbReference>
<feature type="domain" description="HTH myb-type" evidence="8">
    <location>
        <begin position="247"/>
        <end position="296"/>
    </location>
</feature>
<evidence type="ECO:0000256" key="1">
    <source>
        <dbReference type="ARBA" id="ARBA00023015"/>
    </source>
</evidence>
<dbReference type="PROSITE" id="PS51294">
    <property type="entry name" value="HTH_MYB"/>
    <property type="match status" value="5"/>
</dbReference>
<feature type="domain" description="Myb-like" evidence="6">
    <location>
        <begin position="60"/>
        <end position="112"/>
    </location>
</feature>
<dbReference type="GO" id="GO:0042796">
    <property type="term" value="P:snRNA transcription by RNA polymerase III"/>
    <property type="evidence" value="ECO:0007669"/>
    <property type="project" value="TreeGrafter"/>
</dbReference>
<keyword evidence="2" id="KW-0238">DNA-binding</keyword>
<feature type="domain" description="Myb-like" evidence="6">
    <location>
        <begin position="134"/>
        <end position="186"/>
    </location>
</feature>
<feature type="domain" description="Myb-like" evidence="6">
    <location>
        <begin position="247"/>
        <end position="292"/>
    </location>
</feature>
<dbReference type="Pfam" id="PF00249">
    <property type="entry name" value="Myb_DNA-binding"/>
    <property type="match status" value="6"/>
</dbReference>
<dbReference type="GO" id="GO:0000978">
    <property type="term" value="F:RNA polymerase II cis-regulatory region sequence-specific DNA binding"/>
    <property type="evidence" value="ECO:0007669"/>
    <property type="project" value="TreeGrafter"/>
</dbReference>
<evidence type="ECO:0000256" key="5">
    <source>
        <dbReference type="SAM" id="MobiDB-lite"/>
    </source>
</evidence>
<dbReference type="PANTHER" id="PTHR46621">
    <property type="entry name" value="SNRNA-ACTIVATING PROTEIN COMPLEX SUBUNIT 4"/>
    <property type="match status" value="1"/>
</dbReference>
<sequence length="448" mass="52999">MNHIFKCLISNSSKSTIIARVQPQLEQIASTTKHLPLPIVVETKDKAESNKENKTDLNESPPPPTTRWTEEETKKLKEAVKVYGQIWAFISENIFDSTRTPKQIAARWWRLKKQNCAKDQEKELGLSDKDWHMIKKINRSTWSTEDEKKLLEAVEEYGQQWSVISKKVFGMTREPGSIRTKYLYLMKKQGIPDTINTRHFWTQKEDNLLCEAVKEIGTGRWVKIAERIPGISNLQARVRWTILNHSKRGQWTPEEDQKLLELYKKHNGGWSKISEEMKRPASVIRTHYEICMRPGRQVSFWSQEEIETIKQGVKEYGNEWDLIMKRLPGRSMILAKRMLQDSPKLNPHVNVGKWSQAEIELLHEGYKKYGNQWIKVAKLVNTRTPKQCWRYWTEKRYDTEEDINNNMKHKYHVKPFYCLSESWLLTKNKDRQEIDHIEPIKQENLKII</sequence>
<dbReference type="InterPro" id="IPR017884">
    <property type="entry name" value="SANT_dom"/>
</dbReference>
<evidence type="ECO:0000313" key="9">
    <source>
        <dbReference type="EMBL" id="CAG8506820.1"/>
    </source>
</evidence>
<keyword evidence="1" id="KW-0805">Transcription regulation</keyword>
<gene>
    <name evidence="9" type="ORF">AGERDE_LOCUS4534</name>
</gene>
<organism evidence="9 10">
    <name type="scientific">Ambispora gerdemannii</name>
    <dbReference type="NCBI Taxonomy" id="144530"/>
    <lineage>
        <taxon>Eukaryota</taxon>
        <taxon>Fungi</taxon>
        <taxon>Fungi incertae sedis</taxon>
        <taxon>Mucoromycota</taxon>
        <taxon>Glomeromycotina</taxon>
        <taxon>Glomeromycetes</taxon>
        <taxon>Archaeosporales</taxon>
        <taxon>Ambisporaceae</taxon>
        <taxon>Ambispora</taxon>
    </lineage>
</organism>
<evidence type="ECO:0000259" key="7">
    <source>
        <dbReference type="PROSITE" id="PS51293"/>
    </source>
</evidence>
<dbReference type="SUPFAM" id="SSF46689">
    <property type="entry name" value="Homeodomain-like"/>
    <property type="match status" value="5"/>
</dbReference>
<evidence type="ECO:0000313" key="10">
    <source>
        <dbReference type="Proteomes" id="UP000789831"/>
    </source>
</evidence>
<feature type="domain" description="HTH myb-type" evidence="8">
    <location>
        <begin position="201"/>
        <end position="240"/>
    </location>
</feature>
<keyword evidence="4" id="KW-0539">Nucleus</keyword>
<name>A0A9N8ZTP4_9GLOM</name>